<gene>
    <name evidence="1" type="ORF">ECANGB1_1712</name>
</gene>
<sequence length="98" mass="11956">MWCIESLQIRPKSLYESNHRKEEQIAECVWDCELRWLDWQIDRVHESIEKSKYTKYQTNEECEESLAVCETQVFHVNLLLEDAASFYWYRKLAAFLFL</sequence>
<dbReference type="EMBL" id="LWDP01000005">
    <property type="protein sequence ID" value="ORD95022.1"/>
    <property type="molecule type" value="Genomic_DNA"/>
</dbReference>
<protein>
    <submittedName>
        <fullName evidence="1">Uncharacterized protein</fullName>
    </submittedName>
</protein>
<reference evidence="1 2" key="1">
    <citation type="journal article" date="2017" name="Environ. Microbiol.">
        <title>Decay of the glycolytic pathway and adaptation to intranuclear parasitism within Enterocytozoonidae microsporidia.</title>
        <authorList>
            <person name="Wiredu Boakye D."/>
            <person name="Jaroenlak P."/>
            <person name="Prachumwat A."/>
            <person name="Williams T.A."/>
            <person name="Bateman K.S."/>
            <person name="Itsathitphaisarn O."/>
            <person name="Sritunyalucksana K."/>
            <person name="Paszkiewicz K.H."/>
            <person name="Moore K.A."/>
            <person name="Stentiford G.D."/>
            <person name="Williams B.A."/>
        </authorList>
    </citation>
    <scope>NUCLEOTIDE SEQUENCE [LARGE SCALE GENOMIC DNA]</scope>
    <source>
        <strain evidence="1 2">GB1</strain>
    </source>
</reference>
<comment type="caution">
    <text evidence="1">The sequence shown here is derived from an EMBL/GenBank/DDBJ whole genome shotgun (WGS) entry which is preliminary data.</text>
</comment>
<name>A0A1Y1S997_9MICR</name>
<accession>A0A1Y1S997</accession>
<keyword evidence="2" id="KW-1185">Reference proteome</keyword>
<evidence type="ECO:0000313" key="1">
    <source>
        <dbReference type="EMBL" id="ORD95022.1"/>
    </source>
</evidence>
<dbReference type="Proteomes" id="UP000192639">
    <property type="component" value="Unassembled WGS sequence"/>
</dbReference>
<dbReference type="VEuPathDB" id="MicrosporidiaDB:ECANGB1_1712"/>
<proteinExistence type="predicted"/>
<evidence type="ECO:0000313" key="2">
    <source>
        <dbReference type="Proteomes" id="UP000192639"/>
    </source>
</evidence>
<organism evidence="1 2">
    <name type="scientific">Enterospora canceri</name>
    <dbReference type="NCBI Taxonomy" id="1081671"/>
    <lineage>
        <taxon>Eukaryota</taxon>
        <taxon>Fungi</taxon>
        <taxon>Fungi incertae sedis</taxon>
        <taxon>Microsporidia</taxon>
        <taxon>Enterocytozoonidae</taxon>
        <taxon>Enterospora</taxon>
    </lineage>
</organism>
<dbReference type="AlphaFoldDB" id="A0A1Y1S997"/>